<name>A0A8H7VZD0_9HELO</name>
<comment type="caution">
    <text evidence="6">The sequence shown here is derived from an EMBL/GenBank/DDBJ whole genome shotgun (WGS) entry which is preliminary data.</text>
</comment>
<dbReference type="OrthoDB" id="5583277at2759"/>
<feature type="chain" id="PRO_5034949766" description="DUF3844 domain-containing protein" evidence="3">
    <location>
        <begin position="19"/>
        <end position="393"/>
    </location>
</feature>
<dbReference type="InterPro" id="IPR049205">
    <property type="entry name" value="Vps3844_N"/>
</dbReference>
<feature type="domain" description="Vacuolar sorting protein Vps3844 C-terminal" evidence="4">
    <location>
        <begin position="283"/>
        <end position="386"/>
    </location>
</feature>
<proteinExistence type="predicted"/>
<evidence type="ECO:0000256" key="1">
    <source>
        <dbReference type="SAM" id="MobiDB-lite"/>
    </source>
</evidence>
<dbReference type="InterPro" id="IPR053065">
    <property type="entry name" value="Archenteron_Induction-Rel"/>
</dbReference>
<dbReference type="Proteomes" id="UP000664132">
    <property type="component" value="Unassembled WGS sequence"/>
</dbReference>
<feature type="transmembrane region" description="Helical" evidence="2">
    <location>
        <begin position="351"/>
        <end position="373"/>
    </location>
</feature>
<keyword evidence="2" id="KW-1133">Transmembrane helix</keyword>
<dbReference type="PANTHER" id="PTHR36853">
    <property type="entry name" value="EXPRESSED PROTEIN"/>
    <property type="match status" value="1"/>
</dbReference>
<dbReference type="Pfam" id="PF12955">
    <property type="entry name" value="Vps3844_C"/>
    <property type="match status" value="1"/>
</dbReference>
<evidence type="ECO:0000313" key="6">
    <source>
        <dbReference type="EMBL" id="KAG4412286.1"/>
    </source>
</evidence>
<feature type="domain" description="Vacuolar sorting protein Vps3844 N-terminal" evidence="5">
    <location>
        <begin position="38"/>
        <end position="140"/>
    </location>
</feature>
<dbReference type="AlphaFoldDB" id="A0A8H7VZD0"/>
<keyword evidence="3" id="KW-0732">Signal</keyword>
<feature type="region of interest" description="Disordered" evidence="1">
    <location>
        <begin position="214"/>
        <end position="274"/>
    </location>
</feature>
<evidence type="ECO:0000256" key="3">
    <source>
        <dbReference type="SAM" id="SignalP"/>
    </source>
</evidence>
<evidence type="ECO:0008006" key="8">
    <source>
        <dbReference type="Google" id="ProtNLM"/>
    </source>
</evidence>
<evidence type="ECO:0000256" key="2">
    <source>
        <dbReference type="SAM" id="Phobius"/>
    </source>
</evidence>
<gene>
    <name evidence="6" type="ORF">IFR04_014587</name>
</gene>
<sequence>MKLTTSFLLPLLVGAASAITDASVYIFDAAKRPSTSPPSLSPEQARLVFAQRLGASQYHGIGDASEVTLSYVNRFGGPQESLFQDKTDKVAELVLIVEGVSSETAEPLLKEWSTIEPDFTISHPPSLVANKKLVLDLQKQSGHDSQNCPLDNAINPFDANCWTGRSKAIHFDLASSEGLAKIDKLMAAQKRLVQFAQKAEMNVVVVLMPESSRTAKSSSKPYGSYDRPSQVSIGKVRRQAAEEPITEAPVASTPPMFNSKQVQSSNSSSNSTLKQLPKLPPLCHTSKDACQSSTNNCSGHGTCFKKYSTSKADCFTCGCARESFMFGEKKYFKESSWGGSACHKQDVSGPFWLIGLFTVVMVGTISWGIGLMYSIGEEKLPGVIGAGVSSKTR</sequence>
<dbReference type="Pfam" id="PF21656">
    <property type="entry name" value="DUF6859"/>
    <property type="match status" value="1"/>
</dbReference>
<evidence type="ECO:0000259" key="4">
    <source>
        <dbReference type="Pfam" id="PF12955"/>
    </source>
</evidence>
<keyword evidence="2" id="KW-0472">Membrane</keyword>
<organism evidence="6 7">
    <name type="scientific">Cadophora malorum</name>
    <dbReference type="NCBI Taxonomy" id="108018"/>
    <lineage>
        <taxon>Eukaryota</taxon>
        <taxon>Fungi</taxon>
        <taxon>Dikarya</taxon>
        <taxon>Ascomycota</taxon>
        <taxon>Pezizomycotina</taxon>
        <taxon>Leotiomycetes</taxon>
        <taxon>Helotiales</taxon>
        <taxon>Ploettnerulaceae</taxon>
        <taxon>Cadophora</taxon>
    </lineage>
</organism>
<evidence type="ECO:0000313" key="7">
    <source>
        <dbReference type="Proteomes" id="UP000664132"/>
    </source>
</evidence>
<feature type="compositionally biased region" description="Polar residues" evidence="1">
    <location>
        <begin position="214"/>
        <end position="232"/>
    </location>
</feature>
<dbReference type="InterPro" id="IPR024382">
    <property type="entry name" value="Vps3844_C"/>
</dbReference>
<keyword evidence="7" id="KW-1185">Reference proteome</keyword>
<dbReference type="EMBL" id="JAFJYH010000392">
    <property type="protein sequence ID" value="KAG4412286.1"/>
    <property type="molecule type" value="Genomic_DNA"/>
</dbReference>
<accession>A0A8H7VZD0</accession>
<keyword evidence="2" id="KW-0812">Transmembrane</keyword>
<protein>
    <recommendedName>
        <fullName evidence="8">DUF3844 domain-containing protein</fullName>
    </recommendedName>
</protein>
<feature type="signal peptide" evidence="3">
    <location>
        <begin position="1"/>
        <end position="18"/>
    </location>
</feature>
<evidence type="ECO:0000259" key="5">
    <source>
        <dbReference type="Pfam" id="PF21656"/>
    </source>
</evidence>
<dbReference type="GO" id="GO:0005783">
    <property type="term" value="C:endoplasmic reticulum"/>
    <property type="evidence" value="ECO:0007669"/>
    <property type="project" value="TreeGrafter"/>
</dbReference>
<dbReference type="PANTHER" id="PTHR36853:SF1">
    <property type="entry name" value="DUF3844 DOMAIN-CONTAINING PROTEIN"/>
    <property type="match status" value="1"/>
</dbReference>
<reference evidence="6" key="1">
    <citation type="submission" date="2021-02" db="EMBL/GenBank/DDBJ databases">
        <title>Genome sequence Cadophora malorum strain M34.</title>
        <authorList>
            <person name="Stefanovic E."/>
            <person name="Vu D."/>
            <person name="Scully C."/>
            <person name="Dijksterhuis J."/>
            <person name="Roader J."/>
            <person name="Houbraken J."/>
        </authorList>
    </citation>
    <scope>NUCLEOTIDE SEQUENCE</scope>
    <source>
        <strain evidence="6">M34</strain>
    </source>
</reference>